<dbReference type="EMBL" id="JANPWB010000005">
    <property type="protein sequence ID" value="KAJ1185271.1"/>
    <property type="molecule type" value="Genomic_DNA"/>
</dbReference>
<sequence>MTTPHEREQWKVLLDPLPDGQLRKIAQSVDQKAPVDRLSKDDLIQVIVRKTTTSEKLLRRKYITREILILYSERMRLGVALGSKPEIIKSILEYWKLPGTTTRLESRLKEYEGKECEKILALLSSDVLRKYWCELYPSRSGEQLSDAKMIRGVLRLMPEVRWLLSRRDVKVEILTEYLRREHDYVYGNPSKQELIERVATHVARKKR</sequence>
<protein>
    <submittedName>
        <fullName evidence="1">Uncharacterized protein</fullName>
    </submittedName>
</protein>
<name>A0AAV7U9Q0_PLEWA</name>
<accession>A0AAV7U9Q0</accession>
<dbReference type="Proteomes" id="UP001066276">
    <property type="component" value="Chromosome 3_1"/>
</dbReference>
<evidence type="ECO:0000313" key="1">
    <source>
        <dbReference type="EMBL" id="KAJ1185271.1"/>
    </source>
</evidence>
<dbReference type="PANTHER" id="PTHR21084">
    <property type="entry name" value="DENSE INCISORS"/>
    <property type="match status" value="1"/>
</dbReference>
<keyword evidence="2" id="KW-1185">Reference proteome</keyword>
<dbReference type="PANTHER" id="PTHR21084:SF1">
    <property type="entry name" value="DENSE INCISORS"/>
    <property type="match status" value="1"/>
</dbReference>
<dbReference type="AlphaFoldDB" id="A0AAV7U9Q0"/>
<evidence type="ECO:0000313" key="2">
    <source>
        <dbReference type="Proteomes" id="UP001066276"/>
    </source>
</evidence>
<proteinExistence type="predicted"/>
<organism evidence="1 2">
    <name type="scientific">Pleurodeles waltl</name>
    <name type="common">Iberian ribbed newt</name>
    <dbReference type="NCBI Taxonomy" id="8319"/>
    <lineage>
        <taxon>Eukaryota</taxon>
        <taxon>Metazoa</taxon>
        <taxon>Chordata</taxon>
        <taxon>Craniata</taxon>
        <taxon>Vertebrata</taxon>
        <taxon>Euteleostomi</taxon>
        <taxon>Amphibia</taxon>
        <taxon>Batrachia</taxon>
        <taxon>Caudata</taxon>
        <taxon>Salamandroidea</taxon>
        <taxon>Salamandridae</taxon>
        <taxon>Pleurodelinae</taxon>
        <taxon>Pleurodeles</taxon>
    </lineage>
</organism>
<dbReference type="Pfam" id="PF15008">
    <property type="entry name" value="DUF4518"/>
    <property type="match status" value="2"/>
</dbReference>
<reference evidence="1" key="1">
    <citation type="journal article" date="2022" name="bioRxiv">
        <title>Sequencing and chromosome-scale assembly of the giantPleurodeles waltlgenome.</title>
        <authorList>
            <person name="Brown T."/>
            <person name="Elewa A."/>
            <person name="Iarovenko S."/>
            <person name="Subramanian E."/>
            <person name="Araus A.J."/>
            <person name="Petzold A."/>
            <person name="Susuki M."/>
            <person name="Suzuki K.-i.T."/>
            <person name="Hayashi T."/>
            <person name="Toyoda A."/>
            <person name="Oliveira C."/>
            <person name="Osipova E."/>
            <person name="Leigh N.D."/>
            <person name="Simon A."/>
            <person name="Yun M.H."/>
        </authorList>
    </citation>
    <scope>NUCLEOTIDE SEQUENCE</scope>
    <source>
        <strain evidence="1">20211129_DDA</strain>
        <tissue evidence="1">Liver</tissue>
    </source>
</reference>
<comment type="caution">
    <text evidence="1">The sequence shown here is derived from an EMBL/GenBank/DDBJ whole genome shotgun (WGS) entry which is preliminary data.</text>
</comment>
<dbReference type="InterPro" id="IPR026698">
    <property type="entry name" value="UPF_C3orf38"/>
</dbReference>
<gene>
    <name evidence="1" type="ORF">NDU88_002065</name>
</gene>